<dbReference type="Gene3D" id="1.10.510.10">
    <property type="entry name" value="Transferase(Phosphotransferase) domain 1"/>
    <property type="match status" value="1"/>
</dbReference>
<dbReference type="PROSITE" id="PS00108">
    <property type="entry name" value="PROTEIN_KINASE_ST"/>
    <property type="match status" value="1"/>
</dbReference>
<dbReference type="Gene3D" id="3.60.40.10">
    <property type="entry name" value="PPM-type phosphatase domain"/>
    <property type="match status" value="1"/>
</dbReference>
<feature type="region of interest" description="Disordered" evidence="3">
    <location>
        <begin position="256"/>
        <end position="277"/>
    </location>
</feature>
<evidence type="ECO:0000256" key="2">
    <source>
        <dbReference type="ARBA" id="ARBA00022840"/>
    </source>
</evidence>
<feature type="region of interest" description="Disordered" evidence="3">
    <location>
        <begin position="1662"/>
        <end position="1693"/>
    </location>
</feature>
<evidence type="ECO:0000256" key="3">
    <source>
        <dbReference type="SAM" id="MobiDB-lite"/>
    </source>
</evidence>
<dbReference type="InterPro" id="IPR008271">
    <property type="entry name" value="Ser/Thr_kinase_AS"/>
</dbReference>
<gene>
    <name evidence="6" type="ORF">TSOC_011092</name>
</gene>
<accession>A0A2J7ZRJ3</accession>
<feature type="region of interest" description="Disordered" evidence="3">
    <location>
        <begin position="91"/>
        <end position="118"/>
    </location>
</feature>
<feature type="region of interest" description="Disordered" evidence="3">
    <location>
        <begin position="744"/>
        <end position="782"/>
    </location>
</feature>
<feature type="region of interest" description="Disordered" evidence="3">
    <location>
        <begin position="1274"/>
        <end position="1297"/>
    </location>
</feature>
<feature type="region of interest" description="Disordered" evidence="3">
    <location>
        <begin position="1540"/>
        <end position="1626"/>
    </location>
</feature>
<feature type="compositionally biased region" description="Pro residues" evidence="3">
    <location>
        <begin position="1549"/>
        <end position="1561"/>
    </location>
</feature>
<feature type="compositionally biased region" description="Acidic residues" evidence="3">
    <location>
        <begin position="1458"/>
        <end position="1468"/>
    </location>
</feature>
<dbReference type="GO" id="GO:0005524">
    <property type="term" value="F:ATP binding"/>
    <property type="evidence" value="ECO:0007669"/>
    <property type="project" value="UniProtKB-KW"/>
</dbReference>
<dbReference type="SUPFAM" id="SSF81606">
    <property type="entry name" value="PP2C-like"/>
    <property type="match status" value="1"/>
</dbReference>
<feature type="compositionally biased region" description="Gly residues" evidence="3">
    <location>
        <begin position="180"/>
        <end position="226"/>
    </location>
</feature>
<feature type="compositionally biased region" description="Pro residues" evidence="3">
    <location>
        <begin position="107"/>
        <end position="118"/>
    </location>
</feature>
<feature type="region of interest" description="Disordered" evidence="3">
    <location>
        <begin position="178"/>
        <end position="226"/>
    </location>
</feature>
<evidence type="ECO:0000256" key="4">
    <source>
        <dbReference type="SAM" id="SignalP"/>
    </source>
</evidence>
<feature type="compositionally biased region" description="Gly residues" evidence="3">
    <location>
        <begin position="765"/>
        <end position="782"/>
    </location>
</feature>
<dbReference type="OrthoDB" id="10264738at2759"/>
<feature type="region of interest" description="Disordered" evidence="3">
    <location>
        <begin position="816"/>
        <end position="836"/>
    </location>
</feature>
<proteinExistence type="predicted"/>
<keyword evidence="4" id="KW-0732">Signal</keyword>
<reference evidence="6 7" key="1">
    <citation type="journal article" date="2017" name="Mol. Biol. Evol.">
        <title>The 4-celled Tetrabaena socialis nuclear genome reveals the essential components for genetic control of cell number at the origin of multicellularity in the volvocine lineage.</title>
        <authorList>
            <person name="Featherston J."/>
            <person name="Arakaki Y."/>
            <person name="Hanschen E.R."/>
            <person name="Ferris P.J."/>
            <person name="Michod R.E."/>
            <person name="Olson B.J.S.C."/>
            <person name="Nozaki H."/>
            <person name="Durand P.M."/>
        </authorList>
    </citation>
    <scope>NUCLEOTIDE SEQUENCE [LARGE SCALE GENOMIC DNA]</scope>
    <source>
        <strain evidence="6 7">NIES-571</strain>
    </source>
</reference>
<dbReference type="GO" id="GO:0004672">
    <property type="term" value="F:protein kinase activity"/>
    <property type="evidence" value="ECO:0007669"/>
    <property type="project" value="InterPro"/>
</dbReference>
<dbReference type="InterPro" id="IPR036457">
    <property type="entry name" value="PPM-type-like_dom_sf"/>
</dbReference>
<feature type="compositionally biased region" description="Basic and acidic residues" evidence="3">
    <location>
        <begin position="1563"/>
        <end position="1576"/>
    </location>
</feature>
<dbReference type="InterPro" id="IPR011009">
    <property type="entry name" value="Kinase-like_dom_sf"/>
</dbReference>
<sequence>MKSLRLLALAAALLVAAGSPDSRVVSGMAARRGRRISMEDRVGSWDVHCGSSGGNESLPNYRHGHPSVRCKASQLGLSAQPHIAGPWALVTHPNNSTGTGASEPGAREPPLPAPPPPPSAHLLLLLMVSDGVSEALTPQEMCDHAAAQLLGAAQPPLTPQPPPAIALGPVEIAAEVADGLGDGGSGGGGSAGGGSGGGGGAGGGGGGGSGGGDSADGGAGCSDSGGGGCAAEGRGLPACCDCDAVAVADAALEARPHPCDDQDLAPGAHRRRSHRTPQAAAVRLVQEAVNRGSMDNVAAVVVQLPAAAAVNLVVGPAAGPGYGSPGHQAGIAEARRDAAAATTAAAGRRNSSSSAISTATAAIAQRPADKEDSTAGRAGSSAALVTLPLPSSPATAAPSLDASPAALALTRGAGAAAGAAVAAAQQGRSAENGGAVQAGAAAKALVVTDSTHSTVRTATASWPLTPAGGGAYSAHVAPPPLRRCTITRQTTAASAGTAADGGDGTAVGTLPRLARCLSYIGALVVRMVSYGQPPYGALGDGGGDPISSGDDAAAGDAGATEMGSGIALLCPPHHHYPGSAAGAGAGDAETCDAGFCGESPDREEGSGGGGGGAEGDGAGGGGGGGASSYRYLLSERIAAVPSLSYHLHSPIPGGDDAVPPWRLSDFSGGWARGTFVLPGLTGATSGWLHDRLHSYYTRSHNDLYDTLLAGGSTVYDTPPGGVAPAALPGGATCSGQQTCGGLQLLGDAGEQAPDEGARDHSSSSGGAGGTMSSSSGGGGGGGGGHAVMTYGSTHSLLAEIAAVPLQLALHDASSAPAPLEAPSGGGGGGGASGGGPSSAAAAGAVFLVGGLPTCIDGGGAGCSSGTPGAAAAAGSAAEEGEAAAGGGRLAPVESWQRPRPPQARGQPQLPAVEAGPADALAPGAAGMGAGLGAGLGLDLGAGVGLGIGLGLVDFAPHMGLPAGPLGAGLAGLGAGLDAGLGLGGRRGRALMGHGEEEDDYEGDGGGGSGGGGSGGGGGDSGGGGGGGYGGGEKTAAEEASPGIVAAGLGDAGLGRGRAAASRSQPQAAAGRGARVGGAAAAADAADAVSAVLAAAAAAAAPDVTAAAAAAAAGGQVGGPQVIGGPQQLHLQPRARGVRQPDGALHLVTPAADSAADGGCGATGGGGGAAGAAAKAAVDGRVAAGGGGGGGGGALGPRGAGGGGSGGAGPAALSHVYRLRERFGQGHFGEVWRAWRLDWAGGLQRYPSRGGVGGVGGGGGGGGGGSSGSGAGGVGGGGAGGAGKGADRSGAGHAGAPPPARAAFVLKRLRGSGSGGGGGGDGVLLSGLREAYFGGLMRRLRGALTVGGRGEERGFDHLVDFVESFEALPEPDGGSGSTGGGSGGGGGGGGGAPAATGQPGPSATPEAGGPADSGVSEPEPRPEPAPDLWLVFGDAGRSLHDLIYSPVGPPPPQQQQQQEQDEGGEEGGGEGEGGSGPGPEAAEGDGGSGGPGAFQVMGPSPWWRAMRRHPRGNEFVQDLLRQLLLGLQAVHEANVTHRDIKPENLMLTRGPPPWSPPKPPPGGRVERRAHPPPDGRQAHAAAQHAEEPHAAPTAADGAGGAVGQEEGDAGERRPHNRHNRHNSYSGGDVDEAAAEVAAAAAGGTAWQRIGAWTRRAAAAAVGGGGAAGADAPPSPPHDGGGECGGGGGRGGGGCAAPGDEAVAPVWLRLIDFGSAVDDYSLQHLYGSEGPTSDQLTLEYAPPEALFGRYWEGTRGMRPRSWTYDMWSVGVVWLELLLATPQVWQLPAATRALLEARLALRGRPESERSLLFLLRGLMEWCIYPPQVRVWGWRGAETGMPK</sequence>
<keyword evidence="2" id="KW-0067">ATP-binding</keyword>
<feature type="compositionally biased region" description="Gly residues" evidence="3">
    <location>
        <begin position="1372"/>
        <end position="1391"/>
    </location>
</feature>
<evidence type="ECO:0000259" key="5">
    <source>
        <dbReference type="PROSITE" id="PS50011"/>
    </source>
</evidence>
<feature type="region of interest" description="Disordered" evidence="3">
    <location>
        <begin position="866"/>
        <end position="911"/>
    </location>
</feature>
<feature type="compositionally biased region" description="Low complexity" evidence="3">
    <location>
        <begin position="866"/>
        <end position="877"/>
    </location>
</feature>
<dbReference type="InterPro" id="IPR000719">
    <property type="entry name" value="Prot_kinase_dom"/>
</dbReference>
<feature type="compositionally biased region" description="Gly residues" evidence="3">
    <location>
        <begin position="1680"/>
        <end position="1693"/>
    </location>
</feature>
<dbReference type="PANTHER" id="PTHR24055">
    <property type="entry name" value="MITOGEN-ACTIVATED PROTEIN KINASE"/>
    <property type="match status" value="1"/>
</dbReference>
<evidence type="ECO:0000313" key="6">
    <source>
        <dbReference type="EMBL" id="PNH02892.1"/>
    </source>
</evidence>
<evidence type="ECO:0000313" key="7">
    <source>
        <dbReference type="Proteomes" id="UP000236333"/>
    </source>
</evidence>
<keyword evidence="1" id="KW-0547">Nucleotide-binding</keyword>
<feature type="compositionally biased region" description="Low complexity" evidence="3">
    <location>
        <begin position="902"/>
        <end position="911"/>
    </location>
</feature>
<comment type="caution">
    <text evidence="6">The sequence shown here is derived from an EMBL/GenBank/DDBJ whole genome shotgun (WGS) entry which is preliminary data.</text>
</comment>
<feature type="chain" id="PRO_5014400406" description="Protein kinase domain-containing protein" evidence="4">
    <location>
        <begin position="19"/>
        <end position="1839"/>
    </location>
</feature>
<feature type="compositionally biased region" description="Gly residues" evidence="3">
    <location>
        <begin position="823"/>
        <end position="836"/>
    </location>
</feature>
<protein>
    <recommendedName>
        <fullName evidence="5">Protein kinase domain-containing protein</fullName>
    </recommendedName>
</protein>
<dbReference type="PROSITE" id="PS50011">
    <property type="entry name" value="PROTEIN_KINASE_DOM"/>
    <property type="match status" value="1"/>
</dbReference>
<feature type="signal peptide" evidence="4">
    <location>
        <begin position="1"/>
        <end position="18"/>
    </location>
</feature>
<feature type="compositionally biased region" description="Gly residues" evidence="3">
    <location>
        <begin position="606"/>
        <end position="621"/>
    </location>
</feature>
<dbReference type="EMBL" id="PGGS01000579">
    <property type="protein sequence ID" value="PNH02892.1"/>
    <property type="molecule type" value="Genomic_DNA"/>
</dbReference>
<evidence type="ECO:0000256" key="1">
    <source>
        <dbReference type="ARBA" id="ARBA00022741"/>
    </source>
</evidence>
<dbReference type="SMART" id="SM00220">
    <property type="entry name" value="S_TKc"/>
    <property type="match status" value="1"/>
</dbReference>
<keyword evidence="7" id="KW-1185">Reference proteome</keyword>
<dbReference type="SUPFAM" id="SSF56112">
    <property type="entry name" value="Protein kinase-like (PK-like)"/>
    <property type="match status" value="1"/>
</dbReference>
<feature type="compositionally biased region" description="Gly residues" evidence="3">
    <location>
        <begin position="1274"/>
        <end position="1283"/>
    </location>
</feature>
<feature type="region of interest" description="Disordered" evidence="3">
    <location>
        <begin position="988"/>
        <end position="1035"/>
    </location>
</feature>
<feature type="region of interest" description="Disordered" evidence="3">
    <location>
        <begin position="1366"/>
        <end position="1497"/>
    </location>
</feature>
<feature type="domain" description="Protein kinase" evidence="5">
    <location>
        <begin position="1216"/>
        <end position="1839"/>
    </location>
</feature>
<feature type="compositionally biased region" description="Gly residues" evidence="3">
    <location>
        <begin position="1003"/>
        <end position="1032"/>
    </location>
</feature>
<organism evidence="6 7">
    <name type="scientific">Tetrabaena socialis</name>
    <dbReference type="NCBI Taxonomy" id="47790"/>
    <lineage>
        <taxon>Eukaryota</taxon>
        <taxon>Viridiplantae</taxon>
        <taxon>Chlorophyta</taxon>
        <taxon>core chlorophytes</taxon>
        <taxon>Chlorophyceae</taxon>
        <taxon>CS clade</taxon>
        <taxon>Chlamydomonadales</taxon>
        <taxon>Tetrabaenaceae</taxon>
        <taxon>Tetrabaena</taxon>
    </lineage>
</organism>
<dbReference type="InterPro" id="IPR050117">
    <property type="entry name" value="MAPK"/>
</dbReference>
<feature type="compositionally biased region" description="Low complexity" evidence="3">
    <location>
        <begin position="1392"/>
        <end position="1404"/>
    </location>
</feature>
<feature type="compositionally biased region" description="Low complexity" evidence="3">
    <location>
        <begin position="342"/>
        <end position="364"/>
    </location>
</feature>
<feature type="region of interest" description="Disordered" evidence="3">
    <location>
        <begin position="342"/>
        <end position="379"/>
    </location>
</feature>
<name>A0A2J7ZRJ3_9CHLO</name>
<dbReference type="Proteomes" id="UP000236333">
    <property type="component" value="Unassembled WGS sequence"/>
</dbReference>
<feature type="region of interest" description="Disordered" evidence="3">
    <location>
        <begin position="594"/>
        <end position="621"/>
    </location>
</feature>